<dbReference type="GO" id="GO:0006310">
    <property type="term" value="P:DNA recombination"/>
    <property type="evidence" value="ECO:0007669"/>
    <property type="project" value="TreeGrafter"/>
</dbReference>
<dbReference type="Gene3D" id="3.40.50.140">
    <property type="match status" value="1"/>
</dbReference>
<gene>
    <name evidence="3" type="ORF">BOLC3T14488H</name>
</gene>
<dbReference type="InterPro" id="IPR000380">
    <property type="entry name" value="Topo_IA"/>
</dbReference>
<dbReference type="GO" id="GO:0003917">
    <property type="term" value="F:DNA topoisomerase type I (single strand cut, ATP-independent) activity"/>
    <property type="evidence" value="ECO:0007669"/>
    <property type="project" value="UniProtKB-EC"/>
</dbReference>
<accession>A0A3P6AXE7</accession>
<dbReference type="InterPro" id="IPR023405">
    <property type="entry name" value="Topo_IA_core_domain"/>
</dbReference>
<reference evidence="3" key="1">
    <citation type="submission" date="2018-11" db="EMBL/GenBank/DDBJ databases">
        <authorList>
            <consortium name="Genoscope - CEA"/>
            <person name="William W."/>
        </authorList>
    </citation>
    <scope>NUCLEOTIDE SEQUENCE</scope>
</reference>
<name>A0A3P6AXE7_BRAOL</name>
<comment type="similarity">
    <text evidence="1">Belongs to the type IA topoisomerase family.</text>
</comment>
<dbReference type="InterPro" id="IPR006171">
    <property type="entry name" value="TOPRIM_dom"/>
</dbReference>
<dbReference type="SMART" id="SM00493">
    <property type="entry name" value="TOPRIM"/>
    <property type="match status" value="1"/>
</dbReference>
<dbReference type="GO" id="GO:0006281">
    <property type="term" value="P:DNA repair"/>
    <property type="evidence" value="ECO:0007669"/>
    <property type="project" value="TreeGrafter"/>
</dbReference>
<sequence>MAHLPRVLMVAEKPSIALSIATVLSHGQMSTRRGSTEVHEFDGMFRGFKAHYRVTSVIGHVFSVDFPEKYQNWSTIDPQDLFDAPIQKKESNPKAHICRHLSNEARGCSYMVLWLDCDREGENICFEGKSIITDFHFSSHHLLVETHRIYCF</sequence>
<dbReference type="GO" id="GO:0006265">
    <property type="term" value="P:DNA topological change"/>
    <property type="evidence" value="ECO:0007669"/>
    <property type="project" value="InterPro"/>
</dbReference>
<evidence type="ECO:0000259" key="2">
    <source>
        <dbReference type="PROSITE" id="PS50880"/>
    </source>
</evidence>
<dbReference type="PANTHER" id="PTHR11390">
    <property type="entry name" value="PROKARYOTIC DNA TOPOISOMERASE"/>
    <property type="match status" value="1"/>
</dbReference>
<comment type="function">
    <text evidence="1">Introduces a single-strand break via transesterification at a target site in duplex DNA. Releases the supercoiling and torsional tension of DNA introduced during the DNA replication and transcription by transiently cleaving and rejoining one strand of the DNA duplex. The scissile phosphodiester is attacked by the catalytic tyrosine of the enzyme, resulting in the formation of a DNA-(5'-phosphotyrosyl)-enzyme intermediate and the expulsion of a 3'-OH DNA strand.</text>
</comment>
<dbReference type="PANTHER" id="PTHR11390:SF20">
    <property type="entry name" value="DNA TOPOISOMERASE 3-BETA-1"/>
    <property type="match status" value="1"/>
</dbReference>
<organism evidence="3">
    <name type="scientific">Brassica oleracea</name>
    <name type="common">Wild cabbage</name>
    <dbReference type="NCBI Taxonomy" id="3712"/>
    <lineage>
        <taxon>Eukaryota</taxon>
        <taxon>Viridiplantae</taxon>
        <taxon>Streptophyta</taxon>
        <taxon>Embryophyta</taxon>
        <taxon>Tracheophyta</taxon>
        <taxon>Spermatophyta</taxon>
        <taxon>Magnoliopsida</taxon>
        <taxon>eudicotyledons</taxon>
        <taxon>Gunneridae</taxon>
        <taxon>Pentapetalae</taxon>
        <taxon>rosids</taxon>
        <taxon>malvids</taxon>
        <taxon>Brassicales</taxon>
        <taxon>Brassicaceae</taxon>
        <taxon>Brassiceae</taxon>
        <taxon>Brassica</taxon>
    </lineage>
</organism>
<protein>
    <recommendedName>
        <fullName evidence="1">DNA topoisomerase</fullName>
        <ecNumber evidence="1">5.6.2.1</ecNumber>
    </recommendedName>
</protein>
<dbReference type="GO" id="GO:0003677">
    <property type="term" value="F:DNA binding"/>
    <property type="evidence" value="ECO:0007669"/>
    <property type="project" value="UniProtKB-KW"/>
</dbReference>
<evidence type="ECO:0000256" key="1">
    <source>
        <dbReference type="RuleBase" id="RU362092"/>
    </source>
</evidence>
<dbReference type="EC" id="5.6.2.1" evidence="1"/>
<feature type="domain" description="Toprim" evidence="2">
    <location>
        <begin position="6"/>
        <end position="150"/>
    </location>
</feature>
<dbReference type="GO" id="GO:0005634">
    <property type="term" value="C:nucleus"/>
    <property type="evidence" value="ECO:0007669"/>
    <property type="project" value="TreeGrafter"/>
</dbReference>
<comment type="catalytic activity">
    <reaction evidence="1">
        <text>ATP-independent breakage of single-stranded DNA, followed by passage and rejoining.</text>
        <dbReference type="EC" id="5.6.2.1"/>
    </reaction>
</comment>
<dbReference type="CDD" id="cd03362">
    <property type="entry name" value="TOPRIM_TopoIA_TopoIII"/>
    <property type="match status" value="1"/>
</dbReference>
<dbReference type="InterPro" id="IPR034144">
    <property type="entry name" value="TOPRIM_TopoIII"/>
</dbReference>
<proteinExistence type="inferred from homology"/>
<keyword evidence="1" id="KW-0238">DNA-binding</keyword>
<dbReference type="SUPFAM" id="SSF56712">
    <property type="entry name" value="Prokaryotic type I DNA topoisomerase"/>
    <property type="match status" value="1"/>
</dbReference>
<dbReference type="AlphaFoldDB" id="A0A3P6AXE7"/>
<keyword evidence="1" id="KW-0799">Topoisomerase</keyword>
<dbReference type="PROSITE" id="PS50880">
    <property type="entry name" value="TOPRIM"/>
    <property type="match status" value="1"/>
</dbReference>
<evidence type="ECO:0000313" key="3">
    <source>
        <dbReference type="EMBL" id="VDC88728.1"/>
    </source>
</evidence>
<dbReference type="EMBL" id="LR031872">
    <property type="protein sequence ID" value="VDC88728.1"/>
    <property type="molecule type" value="Genomic_DNA"/>
</dbReference>
<keyword evidence="1" id="KW-0413">Isomerase</keyword>
<dbReference type="Pfam" id="PF01751">
    <property type="entry name" value="Toprim"/>
    <property type="match status" value="1"/>
</dbReference>